<feature type="transmembrane region" description="Helical" evidence="7">
    <location>
        <begin position="6"/>
        <end position="34"/>
    </location>
</feature>
<dbReference type="GO" id="GO:0140107">
    <property type="term" value="F:high-affinity potassium ion transmembrane transporter activity"/>
    <property type="evidence" value="ECO:0007669"/>
    <property type="project" value="TreeGrafter"/>
</dbReference>
<comment type="subcellular location">
    <subcellularLocation>
        <location evidence="1">Membrane</location>
        <topology evidence="1">Multi-pass membrane protein</topology>
    </subcellularLocation>
</comment>
<proteinExistence type="predicted"/>
<dbReference type="EMBL" id="KB207268">
    <property type="protein sequence ID" value="ELP83407.1"/>
    <property type="molecule type" value="Genomic_DNA"/>
</dbReference>
<organism evidence="8 9">
    <name type="scientific">Entamoeba invadens IP1</name>
    <dbReference type="NCBI Taxonomy" id="370355"/>
    <lineage>
        <taxon>Eukaryota</taxon>
        <taxon>Amoebozoa</taxon>
        <taxon>Evosea</taxon>
        <taxon>Archamoebae</taxon>
        <taxon>Mastigamoebida</taxon>
        <taxon>Entamoebidae</taxon>
        <taxon>Entamoeba</taxon>
    </lineage>
</organism>
<dbReference type="KEGG" id="eiv:EIN_374120"/>
<dbReference type="Pfam" id="PF02386">
    <property type="entry name" value="TrkH"/>
    <property type="match status" value="1"/>
</dbReference>
<keyword evidence="9" id="KW-1185">Reference proteome</keyword>
<feature type="non-terminal residue" evidence="8">
    <location>
        <position position="1"/>
    </location>
</feature>
<feature type="transmembrane region" description="Helical" evidence="7">
    <location>
        <begin position="62"/>
        <end position="80"/>
    </location>
</feature>
<evidence type="ECO:0000256" key="5">
    <source>
        <dbReference type="ARBA" id="ARBA00023065"/>
    </source>
</evidence>
<evidence type="ECO:0000256" key="3">
    <source>
        <dbReference type="ARBA" id="ARBA00022692"/>
    </source>
</evidence>
<dbReference type="RefSeq" id="XP_004182753.1">
    <property type="nucleotide sequence ID" value="XM_004182705.1"/>
</dbReference>
<keyword evidence="3 7" id="KW-0812">Transmembrane</keyword>
<sequence>NPALQLLTTVLVFLGNTAYPIVLFFIIKFLNLVLKCTKHHKTIKYILQYPRRCSTHIYPWKATKWLCGVFVIILIINSIIEMSLDFKVFKDIPPGYRFVTIFTQSTWTRTAGFAGLDFGRISSGCLVMMIGFMYLSSYPTTVTLRETNPYMRCKENDNPDSGVMYQAKNLLAFDVICFYSFFFLICCCEQNELRADNDYTEFMILFEVISAYGTVGYSIPMKNGAYSVSANFKDICKVFMCCVMMFGKHRGFPERVDRGFTPYQLVLSRDDLESAVDYNERHEAVGLLDQTGKQAIRGDEVEMRTSKDSNLASVSMRSSSFDVGRICDATMRSSSNTNDPH</sequence>
<keyword evidence="6 7" id="KW-0472">Membrane</keyword>
<dbReference type="InterPro" id="IPR003445">
    <property type="entry name" value="Cat_transpt"/>
</dbReference>
<evidence type="ECO:0000313" key="8">
    <source>
        <dbReference type="EMBL" id="ELP83407.1"/>
    </source>
</evidence>
<dbReference type="GO" id="GO:0030007">
    <property type="term" value="P:intracellular potassium ion homeostasis"/>
    <property type="evidence" value="ECO:0007669"/>
    <property type="project" value="TreeGrafter"/>
</dbReference>
<dbReference type="Proteomes" id="UP000014680">
    <property type="component" value="Unassembled WGS sequence"/>
</dbReference>
<evidence type="ECO:0000256" key="7">
    <source>
        <dbReference type="SAM" id="Phobius"/>
    </source>
</evidence>
<keyword evidence="2" id="KW-0813">Transport</keyword>
<feature type="transmembrane region" description="Helical" evidence="7">
    <location>
        <begin position="121"/>
        <end position="144"/>
    </location>
</feature>
<dbReference type="VEuPathDB" id="AmoebaDB:EIN_374120"/>
<dbReference type="InterPro" id="IPR051143">
    <property type="entry name" value="TrkH_K-transport"/>
</dbReference>
<protein>
    <submittedName>
        <fullName evidence="8">Sodium transporter, putative</fullName>
    </submittedName>
</protein>
<name>A0A0A1TU18_ENTIV</name>
<evidence type="ECO:0000256" key="4">
    <source>
        <dbReference type="ARBA" id="ARBA00022989"/>
    </source>
</evidence>
<dbReference type="GeneID" id="14882387"/>
<reference evidence="8 9" key="1">
    <citation type="submission" date="2012-10" db="EMBL/GenBank/DDBJ databases">
        <authorList>
            <person name="Zafar N."/>
            <person name="Inman J."/>
            <person name="Hall N."/>
            <person name="Lorenzi H."/>
            <person name="Caler E."/>
        </authorList>
    </citation>
    <scope>NUCLEOTIDE SEQUENCE [LARGE SCALE GENOMIC DNA]</scope>
    <source>
        <strain evidence="8 9">IP1</strain>
    </source>
</reference>
<keyword evidence="5" id="KW-0406">Ion transport</keyword>
<keyword evidence="4 7" id="KW-1133">Transmembrane helix</keyword>
<evidence type="ECO:0000256" key="6">
    <source>
        <dbReference type="ARBA" id="ARBA00023136"/>
    </source>
</evidence>
<dbReference type="GO" id="GO:1990573">
    <property type="term" value="P:potassium ion import across plasma membrane"/>
    <property type="evidence" value="ECO:0007669"/>
    <property type="project" value="TreeGrafter"/>
</dbReference>
<evidence type="ECO:0000256" key="2">
    <source>
        <dbReference type="ARBA" id="ARBA00022448"/>
    </source>
</evidence>
<dbReference type="PANTHER" id="PTHR31064:SF30">
    <property type="entry name" value="HIGH-AFFINITY POTASSIUM TRANSPORT PROTEIN-RELATED"/>
    <property type="match status" value="1"/>
</dbReference>
<dbReference type="GO" id="GO:0005886">
    <property type="term" value="C:plasma membrane"/>
    <property type="evidence" value="ECO:0007669"/>
    <property type="project" value="TreeGrafter"/>
</dbReference>
<dbReference type="OrthoDB" id="9999863at2759"/>
<gene>
    <name evidence="8" type="ORF">EIN_374120</name>
</gene>
<dbReference type="PANTHER" id="PTHR31064">
    <property type="entry name" value="POTASSIUM TRANSPORT PROTEIN DDB_G0292412-RELATED"/>
    <property type="match status" value="1"/>
</dbReference>
<dbReference type="AlphaFoldDB" id="A0A0A1TU18"/>
<accession>A0A0A1TU18</accession>
<evidence type="ECO:0000313" key="9">
    <source>
        <dbReference type="Proteomes" id="UP000014680"/>
    </source>
</evidence>
<evidence type="ECO:0000256" key="1">
    <source>
        <dbReference type="ARBA" id="ARBA00004141"/>
    </source>
</evidence>